<dbReference type="SMART" id="SM00869">
    <property type="entry name" value="Autotransporter"/>
    <property type="match status" value="1"/>
</dbReference>
<evidence type="ECO:0000313" key="3">
    <source>
        <dbReference type="EMBL" id="PNG26734.1"/>
    </source>
</evidence>
<evidence type="ECO:0000259" key="2">
    <source>
        <dbReference type="PROSITE" id="PS51208"/>
    </source>
</evidence>
<organism evidence="3 4">
    <name type="scientific">Methylocella silvestris</name>
    <dbReference type="NCBI Taxonomy" id="199596"/>
    <lineage>
        <taxon>Bacteria</taxon>
        <taxon>Pseudomonadati</taxon>
        <taxon>Pseudomonadota</taxon>
        <taxon>Alphaproteobacteria</taxon>
        <taxon>Hyphomicrobiales</taxon>
        <taxon>Beijerinckiaceae</taxon>
        <taxon>Methylocella</taxon>
    </lineage>
</organism>
<dbReference type="PROSITE" id="PS51208">
    <property type="entry name" value="AUTOTRANSPORTER"/>
    <property type="match status" value="1"/>
</dbReference>
<evidence type="ECO:0000313" key="4">
    <source>
        <dbReference type="Proteomes" id="UP000236286"/>
    </source>
</evidence>
<feature type="domain" description="Autotransporter" evidence="2">
    <location>
        <begin position="488"/>
        <end position="780"/>
    </location>
</feature>
<sequence length="780" mass="77554">MSGSNFSLKRVAAILLGGVALPLLLPASQALAVCTLTSVTPTLDTVECTGSTTVAALPVPAVPISTQLILGADGNPATINLTANLPVFVTGPAGTFFGLDTANTGAPSSIVGSGTGVLVLSLNGADILIGQNSVGGGINANITGINGNGINAIASSVGGVSITTAPGTLVSGLLEGISVTVVDGNANVTFNGDVRTNTPASFYDIAVRSNGAGNINIGGSGTALAGGITAVSAGTGDITVSGTGNTIDLVNGPGINAVAASGNITINRSGFIVGALDGVTAVTGGAGNVTISTVGDVTGNNGFGLRTSVVNGLATINVGAGSTIWGSAGPISPTGTTIINNAGTLSFVNGATGASNWSSATLNGLGGALAIDVNSGAGTADRLTVSRLTGANFISIANIGAAGLISTPIPILTATDLAGGATVSAAPSPGIINYTVLQSGNTFSLASSVNTSVASATPTSIDAMLTALNTGFFQNASAFLSEPPDPGRNQWNGGLWIRVANGRNDISSTTTAYNTTGSASAPAKVRADFDGFQTGVDLGVANVEGTGWNTHLGVTAGLVSLRTNDLILSNITSQANVPFIGIYAAVTGHNFFVDAQLREDFYALNLTNPAAFLNSSALNGTAVAANASAGYRVDLPSAWFIEPSVAFMYSNLHMDSLRVGLDASGTSSGTLDFNPFESALGRAGARVGTTYVFEQAELALQPFVTGSVWREFAGDSYTTFSAGASSVPLSVTRIGTFGQVGVGVSGQVLKTGLLGFLRGDYRFGGNIEGYAVVAGMRYQF</sequence>
<gene>
    <name evidence="3" type="ORF">CR492_07030</name>
</gene>
<dbReference type="Pfam" id="PF03797">
    <property type="entry name" value="Autotransporter"/>
    <property type="match status" value="1"/>
</dbReference>
<dbReference type="Gene3D" id="2.40.128.130">
    <property type="entry name" value="Autotransporter beta-domain"/>
    <property type="match status" value="1"/>
</dbReference>
<comment type="caution">
    <text evidence="3">The sequence shown here is derived from an EMBL/GenBank/DDBJ whole genome shotgun (WGS) entry which is preliminary data.</text>
</comment>
<dbReference type="EMBL" id="PDZR01000005">
    <property type="protein sequence ID" value="PNG26734.1"/>
    <property type="molecule type" value="Genomic_DNA"/>
</dbReference>
<dbReference type="SUPFAM" id="SSF103515">
    <property type="entry name" value="Autotransporter"/>
    <property type="match status" value="1"/>
</dbReference>
<dbReference type="OrthoDB" id="7967758at2"/>
<dbReference type="Proteomes" id="UP000236286">
    <property type="component" value="Unassembled WGS sequence"/>
</dbReference>
<name>A0A2J7TIY5_METSI</name>
<protein>
    <recommendedName>
        <fullName evidence="2">Autotransporter domain-containing protein</fullName>
    </recommendedName>
</protein>
<feature type="chain" id="PRO_5014367618" description="Autotransporter domain-containing protein" evidence="1">
    <location>
        <begin position="33"/>
        <end position="780"/>
    </location>
</feature>
<dbReference type="AlphaFoldDB" id="A0A2J7TIY5"/>
<feature type="signal peptide" evidence="1">
    <location>
        <begin position="1"/>
        <end position="32"/>
    </location>
</feature>
<reference evidence="3 4" key="1">
    <citation type="submission" date="2017-10" db="EMBL/GenBank/DDBJ databases">
        <title>Genome announcement of Methylocella silvestris TVC from permafrost.</title>
        <authorList>
            <person name="Wang J."/>
            <person name="Geng K."/>
            <person name="Ul-Haque F."/>
            <person name="Crombie A.T."/>
            <person name="Street L.E."/>
            <person name="Wookey P.A."/>
            <person name="Murrell J.C."/>
            <person name="Pratscher J."/>
        </authorList>
    </citation>
    <scope>NUCLEOTIDE SEQUENCE [LARGE SCALE GENOMIC DNA]</scope>
    <source>
        <strain evidence="3 4">TVC</strain>
    </source>
</reference>
<dbReference type="InterPro" id="IPR036709">
    <property type="entry name" value="Autotransporte_beta_dom_sf"/>
</dbReference>
<evidence type="ECO:0000256" key="1">
    <source>
        <dbReference type="SAM" id="SignalP"/>
    </source>
</evidence>
<keyword evidence="1" id="KW-0732">Signal</keyword>
<accession>A0A2J7TIY5</accession>
<dbReference type="InterPro" id="IPR005546">
    <property type="entry name" value="Autotransporte_beta"/>
</dbReference>
<proteinExistence type="predicted"/>
<dbReference type="RefSeq" id="WP_102843029.1">
    <property type="nucleotide sequence ID" value="NZ_PDZR01000005.1"/>
</dbReference>